<evidence type="ECO:0000313" key="1">
    <source>
        <dbReference type="EMBL" id="KAL0907654.1"/>
    </source>
</evidence>
<dbReference type="Proteomes" id="UP001552299">
    <property type="component" value="Unassembled WGS sequence"/>
</dbReference>
<protein>
    <submittedName>
        <fullName evidence="1">Uncharacterized protein</fullName>
    </submittedName>
</protein>
<evidence type="ECO:0000313" key="2">
    <source>
        <dbReference type="Proteomes" id="UP001552299"/>
    </source>
</evidence>
<proteinExistence type="predicted"/>
<dbReference type="EMBL" id="JANQDX010000017">
    <property type="protein sequence ID" value="KAL0907654.1"/>
    <property type="molecule type" value="Genomic_DNA"/>
</dbReference>
<keyword evidence="2" id="KW-1185">Reference proteome</keyword>
<sequence>MWIHYAISYHGHFNVFTAPYYYEGRLLTDIGYILGSLAVSTGDAPYYHIIGLVLNDAFSSNVEFGHIGEKVQQGVKVIGEHTGSNRNLNLWYHLVAKPPNQRAPIITVYMW</sequence>
<gene>
    <name evidence="1" type="ORF">M5K25_022074</name>
</gene>
<dbReference type="AlphaFoldDB" id="A0ABD0U5H2"/>
<comment type="caution">
    <text evidence="1">The sequence shown here is derived from an EMBL/GenBank/DDBJ whole genome shotgun (WGS) entry which is preliminary data.</text>
</comment>
<reference evidence="1 2" key="1">
    <citation type="journal article" date="2024" name="Plant Biotechnol. J.">
        <title>Dendrobium thyrsiflorum genome and its molecular insights into genes involved in important horticultural traits.</title>
        <authorList>
            <person name="Chen B."/>
            <person name="Wang J.Y."/>
            <person name="Zheng P.J."/>
            <person name="Li K.L."/>
            <person name="Liang Y.M."/>
            <person name="Chen X.F."/>
            <person name="Zhang C."/>
            <person name="Zhao X."/>
            <person name="He X."/>
            <person name="Zhang G.Q."/>
            <person name="Liu Z.J."/>
            <person name="Xu Q."/>
        </authorList>
    </citation>
    <scope>NUCLEOTIDE SEQUENCE [LARGE SCALE GENOMIC DNA]</scope>
    <source>
        <strain evidence="1">GZMU011</strain>
    </source>
</reference>
<accession>A0ABD0U5H2</accession>
<name>A0ABD0U5H2_DENTH</name>
<organism evidence="1 2">
    <name type="scientific">Dendrobium thyrsiflorum</name>
    <name type="common">Pinecone-like raceme dendrobium</name>
    <name type="synonym">Orchid</name>
    <dbReference type="NCBI Taxonomy" id="117978"/>
    <lineage>
        <taxon>Eukaryota</taxon>
        <taxon>Viridiplantae</taxon>
        <taxon>Streptophyta</taxon>
        <taxon>Embryophyta</taxon>
        <taxon>Tracheophyta</taxon>
        <taxon>Spermatophyta</taxon>
        <taxon>Magnoliopsida</taxon>
        <taxon>Liliopsida</taxon>
        <taxon>Asparagales</taxon>
        <taxon>Orchidaceae</taxon>
        <taxon>Epidendroideae</taxon>
        <taxon>Malaxideae</taxon>
        <taxon>Dendrobiinae</taxon>
        <taxon>Dendrobium</taxon>
    </lineage>
</organism>